<dbReference type="AlphaFoldDB" id="A0AAD5J8L3"/>
<gene>
    <name evidence="1" type="ORF">LWI28_009130</name>
</gene>
<accession>A0AAD5J8L3</accession>
<name>A0AAD5J8L3_ACENE</name>
<evidence type="ECO:0000313" key="2">
    <source>
        <dbReference type="Proteomes" id="UP001064489"/>
    </source>
</evidence>
<protein>
    <submittedName>
        <fullName evidence="1">Uncharacterized protein</fullName>
    </submittedName>
</protein>
<sequence>MKDCLQLRLSLEFQRWTILRLETSQPLRMGRKMRRSKDQICFRSNKASIPYEGLKNKVPKTEFGNGTRILAVERSKGNCISFSYIDLEVNHSKGNHKYNSRIQDFAEEGVVEVYKTGIIKECPLGLTQVPLHEGVCGAGSLRWVHNRLGP</sequence>
<reference evidence="1" key="2">
    <citation type="submission" date="2023-02" db="EMBL/GenBank/DDBJ databases">
        <authorList>
            <person name="Swenson N.G."/>
            <person name="Wegrzyn J.L."/>
            <person name="Mcevoy S.L."/>
        </authorList>
    </citation>
    <scope>NUCLEOTIDE SEQUENCE</scope>
    <source>
        <strain evidence="1">91603</strain>
        <tissue evidence="1">Leaf</tissue>
    </source>
</reference>
<dbReference type="EMBL" id="JAJSOW010000100">
    <property type="protein sequence ID" value="KAI9185645.1"/>
    <property type="molecule type" value="Genomic_DNA"/>
</dbReference>
<organism evidence="1 2">
    <name type="scientific">Acer negundo</name>
    <name type="common">Box elder</name>
    <dbReference type="NCBI Taxonomy" id="4023"/>
    <lineage>
        <taxon>Eukaryota</taxon>
        <taxon>Viridiplantae</taxon>
        <taxon>Streptophyta</taxon>
        <taxon>Embryophyta</taxon>
        <taxon>Tracheophyta</taxon>
        <taxon>Spermatophyta</taxon>
        <taxon>Magnoliopsida</taxon>
        <taxon>eudicotyledons</taxon>
        <taxon>Gunneridae</taxon>
        <taxon>Pentapetalae</taxon>
        <taxon>rosids</taxon>
        <taxon>malvids</taxon>
        <taxon>Sapindales</taxon>
        <taxon>Sapindaceae</taxon>
        <taxon>Hippocastanoideae</taxon>
        <taxon>Acereae</taxon>
        <taxon>Acer</taxon>
    </lineage>
</organism>
<evidence type="ECO:0000313" key="1">
    <source>
        <dbReference type="EMBL" id="KAI9185645.1"/>
    </source>
</evidence>
<keyword evidence="2" id="KW-1185">Reference proteome</keyword>
<reference evidence="1" key="1">
    <citation type="journal article" date="2022" name="Plant J.">
        <title>Strategies of tolerance reflected in two North American maple genomes.</title>
        <authorList>
            <person name="McEvoy S.L."/>
            <person name="Sezen U.U."/>
            <person name="Trouern-Trend A."/>
            <person name="McMahon S.M."/>
            <person name="Schaberg P.G."/>
            <person name="Yang J."/>
            <person name="Wegrzyn J.L."/>
            <person name="Swenson N.G."/>
        </authorList>
    </citation>
    <scope>NUCLEOTIDE SEQUENCE</scope>
    <source>
        <strain evidence="1">91603</strain>
    </source>
</reference>
<comment type="caution">
    <text evidence="1">The sequence shown here is derived from an EMBL/GenBank/DDBJ whole genome shotgun (WGS) entry which is preliminary data.</text>
</comment>
<proteinExistence type="predicted"/>
<dbReference type="Proteomes" id="UP001064489">
    <property type="component" value="Chromosome 3"/>
</dbReference>